<keyword evidence="1" id="KW-0472">Membrane</keyword>
<organism evidence="2">
    <name type="scientific">Anguilla anguilla</name>
    <name type="common">European freshwater eel</name>
    <name type="synonym">Muraena anguilla</name>
    <dbReference type="NCBI Taxonomy" id="7936"/>
    <lineage>
        <taxon>Eukaryota</taxon>
        <taxon>Metazoa</taxon>
        <taxon>Chordata</taxon>
        <taxon>Craniata</taxon>
        <taxon>Vertebrata</taxon>
        <taxon>Euteleostomi</taxon>
        <taxon>Actinopterygii</taxon>
        <taxon>Neopterygii</taxon>
        <taxon>Teleostei</taxon>
        <taxon>Anguilliformes</taxon>
        <taxon>Anguillidae</taxon>
        <taxon>Anguilla</taxon>
    </lineage>
</organism>
<evidence type="ECO:0000256" key="1">
    <source>
        <dbReference type="SAM" id="Phobius"/>
    </source>
</evidence>
<accession>A0A0E9R9P0</accession>
<proteinExistence type="predicted"/>
<feature type="transmembrane region" description="Helical" evidence="1">
    <location>
        <begin position="21"/>
        <end position="41"/>
    </location>
</feature>
<reference evidence="2" key="2">
    <citation type="journal article" date="2015" name="Fish Shellfish Immunol.">
        <title>Early steps in the European eel (Anguilla anguilla)-Vibrio vulnificus interaction in the gills: Role of the RtxA13 toxin.</title>
        <authorList>
            <person name="Callol A."/>
            <person name="Pajuelo D."/>
            <person name="Ebbesson L."/>
            <person name="Teles M."/>
            <person name="MacKenzie S."/>
            <person name="Amaro C."/>
        </authorList>
    </citation>
    <scope>NUCLEOTIDE SEQUENCE</scope>
</reference>
<sequence length="46" mass="5743">MIDTCWINRRPCRQWLLFHDWLINFNLNCFTFVLFLLFLLYSSSIK</sequence>
<dbReference type="EMBL" id="GBXM01083519">
    <property type="protein sequence ID" value="JAH25058.1"/>
    <property type="molecule type" value="Transcribed_RNA"/>
</dbReference>
<evidence type="ECO:0000313" key="2">
    <source>
        <dbReference type="EMBL" id="JAH25058.1"/>
    </source>
</evidence>
<dbReference type="AlphaFoldDB" id="A0A0E9R9P0"/>
<reference evidence="2" key="1">
    <citation type="submission" date="2014-11" db="EMBL/GenBank/DDBJ databases">
        <authorList>
            <person name="Amaro Gonzalez C."/>
        </authorList>
    </citation>
    <scope>NUCLEOTIDE SEQUENCE</scope>
</reference>
<name>A0A0E9R9P0_ANGAN</name>
<keyword evidence="1" id="KW-0812">Transmembrane</keyword>
<protein>
    <submittedName>
        <fullName evidence="2">Uncharacterized protein</fullName>
    </submittedName>
</protein>
<keyword evidence="1" id="KW-1133">Transmembrane helix</keyword>